<gene>
    <name evidence="1" type="ORF">C8D92_10532</name>
</gene>
<evidence type="ECO:0008006" key="3">
    <source>
        <dbReference type="Google" id="ProtNLM"/>
    </source>
</evidence>
<dbReference type="EMBL" id="QEKQ01000005">
    <property type="protein sequence ID" value="PVY76279.1"/>
    <property type="molecule type" value="Genomic_DNA"/>
</dbReference>
<proteinExistence type="predicted"/>
<dbReference type="Pfam" id="PF10052">
    <property type="entry name" value="DUF2288"/>
    <property type="match status" value="1"/>
</dbReference>
<comment type="caution">
    <text evidence="1">The sequence shown here is derived from an EMBL/GenBank/DDBJ whole genome shotgun (WGS) entry which is preliminary data.</text>
</comment>
<protein>
    <recommendedName>
        <fullName evidence="3">DUF2288 domain-containing protein</fullName>
    </recommendedName>
</protein>
<dbReference type="InterPro" id="IPR018741">
    <property type="entry name" value="DUF2288"/>
</dbReference>
<evidence type="ECO:0000313" key="2">
    <source>
        <dbReference type="Proteomes" id="UP000245887"/>
    </source>
</evidence>
<organism evidence="1 2">
    <name type="scientific">Tamilnaduibacter salinus</name>
    <dbReference type="NCBI Taxonomy" id="1484056"/>
    <lineage>
        <taxon>Bacteria</taxon>
        <taxon>Pseudomonadati</taxon>
        <taxon>Pseudomonadota</taxon>
        <taxon>Gammaproteobacteria</taxon>
        <taxon>Pseudomonadales</taxon>
        <taxon>Marinobacteraceae</taxon>
        <taxon>Tamilnaduibacter</taxon>
    </lineage>
</organism>
<dbReference type="Proteomes" id="UP000245887">
    <property type="component" value="Unassembled WGS sequence"/>
</dbReference>
<reference evidence="1 2" key="1">
    <citation type="submission" date="2018-04" db="EMBL/GenBank/DDBJ databases">
        <title>Genomic Encyclopedia of Type Strains, Phase IV (KMG-IV): sequencing the most valuable type-strain genomes for metagenomic binning, comparative biology and taxonomic classification.</title>
        <authorList>
            <person name="Goeker M."/>
        </authorList>
    </citation>
    <scope>NUCLEOTIDE SEQUENCE [LARGE SCALE GENOMIC DNA]</scope>
    <source>
        <strain evidence="1 2">DSM 28688</strain>
    </source>
</reference>
<dbReference type="AlphaFoldDB" id="A0A2U1CWB3"/>
<evidence type="ECO:0000313" key="1">
    <source>
        <dbReference type="EMBL" id="PVY76279.1"/>
    </source>
</evidence>
<accession>A0A2U1CWB3</accession>
<name>A0A2U1CWB3_9GAMM</name>
<sequence>MERTTPMADGNADDVRSKLNLETARIPWKELQTYFARGHVVYVARSLDLLAVAETLTADDRSQLETWMKNREVGDVPADLAHGWYEADASVWAVVVAPWVLVQDSETRN</sequence>